<gene>
    <name evidence="2" type="ORF">I350_06125</name>
</gene>
<reference evidence="2 3" key="1">
    <citation type="submission" date="2016-06" db="EMBL/GenBank/DDBJ databases">
        <title>Evolution of pathogenesis and genome organization in the Tremellales.</title>
        <authorList>
            <person name="Cuomo C."/>
            <person name="Litvintseva A."/>
            <person name="Heitman J."/>
            <person name="Chen Y."/>
            <person name="Sun S."/>
            <person name="Springer D."/>
            <person name="Dromer F."/>
            <person name="Young S."/>
            <person name="Zeng Q."/>
            <person name="Chapman S."/>
            <person name="Gujja S."/>
            <person name="Saif S."/>
            <person name="Birren B."/>
        </authorList>
    </citation>
    <scope>NUCLEOTIDE SEQUENCE [LARGE SCALE GENOMIC DNA]</scope>
    <source>
        <strain evidence="2 3">CBS 6273</strain>
    </source>
</reference>
<comment type="caution">
    <text evidence="2">The sequence shown here is derived from an EMBL/GenBank/DDBJ whole genome shotgun (WGS) entry which is preliminary data.</text>
</comment>
<name>A0A1E3JQZ8_9TREE</name>
<dbReference type="Proteomes" id="UP000095149">
    <property type="component" value="Unassembled WGS sequence"/>
</dbReference>
<evidence type="ECO:0000313" key="3">
    <source>
        <dbReference type="Proteomes" id="UP000095149"/>
    </source>
</evidence>
<dbReference type="AlphaFoldDB" id="A0A1E3JQZ8"/>
<proteinExistence type="predicted"/>
<sequence>MSEDQSKASNTAPSQQSQADAQSAPAASRFSQMQIGGYNVCSVYVRNPDGPGHVTLESLPSDHPSQFRNEFYLVGPDGELERTTRTRPSTKR</sequence>
<feature type="region of interest" description="Disordered" evidence="1">
    <location>
        <begin position="1"/>
        <end position="29"/>
    </location>
</feature>
<evidence type="ECO:0000256" key="1">
    <source>
        <dbReference type="SAM" id="MobiDB-lite"/>
    </source>
</evidence>
<dbReference type="EMBL" id="MEKH01000009">
    <property type="protein sequence ID" value="ODO03275.1"/>
    <property type="molecule type" value="Genomic_DNA"/>
</dbReference>
<accession>A0A1E3JQZ8</accession>
<evidence type="ECO:0000313" key="2">
    <source>
        <dbReference type="EMBL" id="ODO03275.1"/>
    </source>
</evidence>
<protein>
    <submittedName>
        <fullName evidence="2">Uncharacterized protein</fullName>
    </submittedName>
</protein>
<feature type="compositionally biased region" description="Low complexity" evidence="1">
    <location>
        <begin position="12"/>
        <end position="28"/>
    </location>
</feature>
<organism evidence="2 3">
    <name type="scientific">Cryptococcus amylolentus CBS 6273</name>
    <dbReference type="NCBI Taxonomy" id="1296118"/>
    <lineage>
        <taxon>Eukaryota</taxon>
        <taxon>Fungi</taxon>
        <taxon>Dikarya</taxon>
        <taxon>Basidiomycota</taxon>
        <taxon>Agaricomycotina</taxon>
        <taxon>Tremellomycetes</taxon>
        <taxon>Tremellales</taxon>
        <taxon>Cryptococcaceae</taxon>
        <taxon>Cryptococcus</taxon>
    </lineage>
</organism>
<feature type="region of interest" description="Disordered" evidence="1">
    <location>
        <begin position="54"/>
        <end position="92"/>
    </location>
</feature>